<evidence type="ECO:0000313" key="2">
    <source>
        <dbReference type="EMBL" id="KAF9451453.1"/>
    </source>
</evidence>
<feature type="compositionally biased region" description="Polar residues" evidence="1">
    <location>
        <begin position="553"/>
        <end position="574"/>
    </location>
</feature>
<name>A0A9P5XIE1_9AGAR</name>
<evidence type="ECO:0000256" key="1">
    <source>
        <dbReference type="SAM" id="MobiDB-lite"/>
    </source>
</evidence>
<gene>
    <name evidence="2" type="ORF">P691DRAFT_724088</name>
</gene>
<protein>
    <recommendedName>
        <fullName evidence="4">F-box domain-containing protein</fullName>
    </recommendedName>
</protein>
<feature type="region of interest" description="Disordered" evidence="1">
    <location>
        <begin position="550"/>
        <end position="580"/>
    </location>
</feature>
<dbReference type="Proteomes" id="UP000807342">
    <property type="component" value="Unassembled WGS sequence"/>
</dbReference>
<organism evidence="2 3">
    <name type="scientific">Macrolepiota fuliginosa MF-IS2</name>
    <dbReference type="NCBI Taxonomy" id="1400762"/>
    <lineage>
        <taxon>Eukaryota</taxon>
        <taxon>Fungi</taxon>
        <taxon>Dikarya</taxon>
        <taxon>Basidiomycota</taxon>
        <taxon>Agaricomycotina</taxon>
        <taxon>Agaricomycetes</taxon>
        <taxon>Agaricomycetidae</taxon>
        <taxon>Agaricales</taxon>
        <taxon>Agaricineae</taxon>
        <taxon>Agaricaceae</taxon>
        <taxon>Macrolepiota</taxon>
    </lineage>
</organism>
<dbReference type="SUPFAM" id="SSF52058">
    <property type="entry name" value="L domain-like"/>
    <property type="match status" value="1"/>
</dbReference>
<proteinExistence type="predicted"/>
<reference evidence="2" key="1">
    <citation type="submission" date="2020-11" db="EMBL/GenBank/DDBJ databases">
        <authorList>
            <consortium name="DOE Joint Genome Institute"/>
            <person name="Ahrendt S."/>
            <person name="Riley R."/>
            <person name="Andreopoulos W."/>
            <person name="Labutti K."/>
            <person name="Pangilinan J."/>
            <person name="Ruiz-Duenas F.J."/>
            <person name="Barrasa J.M."/>
            <person name="Sanchez-Garcia M."/>
            <person name="Camarero S."/>
            <person name="Miyauchi S."/>
            <person name="Serrano A."/>
            <person name="Linde D."/>
            <person name="Babiker R."/>
            <person name="Drula E."/>
            <person name="Ayuso-Fernandez I."/>
            <person name="Pacheco R."/>
            <person name="Padilla G."/>
            <person name="Ferreira P."/>
            <person name="Barriuso J."/>
            <person name="Kellner H."/>
            <person name="Castanera R."/>
            <person name="Alfaro M."/>
            <person name="Ramirez L."/>
            <person name="Pisabarro A.G."/>
            <person name="Kuo A."/>
            <person name="Tritt A."/>
            <person name="Lipzen A."/>
            <person name="He G."/>
            <person name="Yan M."/>
            <person name="Ng V."/>
            <person name="Cullen D."/>
            <person name="Martin F."/>
            <person name="Rosso M.-N."/>
            <person name="Henrissat B."/>
            <person name="Hibbett D."/>
            <person name="Martinez A.T."/>
            <person name="Grigoriev I.V."/>
        </authorList>
    </citation>
    <scope>NUCLEOTIDE SEQUENCE</scope>
    <source>
        <strain evidence="2">MF-IS2</strain>
    </source>
</reference>
<dbReference type="AlphaFoldDB" id="A0A9P5XIE1"/>
<accession>A0A9P5XIE1</accession>
<dbReference type="Gene3D" id="3.80.10.10">
    <property type="entry name" value="Ribonuclease Inhibitor"/>
    <property type="match status" value="1"/>
</dbReference>
<sequence>MVFNPKEQAHKLTIIDAQLEILRQRETEFQRIIDEMQVLQASIRHEREELEIEREEIDHMRIPIYRVPAEILIQVFMLVIRSEFEEQRLLGRKSPLWTPFAISHVCRPWYKVATSTPEIWSFVSLCGTIHQPGLQEQFRRSKASPLHIFYRVSLDILKKGDIQQMEDVAAELEEQFYRIRTFDFQSYTLYAMRVCLANLRKFIRAATVPTIETLSLILINESSTDFGVDSAYDKEKPGPSNTSQCSCTVRSLKISHIIPFCLSPDIFVQLTRLELSYAPKKSPLNTPHLPMSALSRFLSHTPLLEDLVIFDTIPVFDITRAGAGVPLLRLRTLDWSNPQVRDVMKLMAFLNTPSLVKLDLWLDGSSQPIFSSSPPLLAPLDYPCLKELNLQCMGDSDSVKYVFGKFLFPALEKMELANFAPGSMSNVDEDPHLSPLPALTDIFRDPRLSNLTHLTLCSWNITPDVRTFLGYLPTLTSLTLEKCLNVGMLIRSLQELVLVQFMLKSVPYQRRDVKVCPRLEAMTLWGCNDVKFACLRTLALARNGHIEPPHRSVVTQKANRPNGVPASTSTSGQVPGNGGGGEVSITRGRVILPLRKSRCQGQSSPSAHLETPQGTSSVLLDAIPVVDVTRSTKNVSQHAHILYLRIEKCRLIGQMETESLRSLGVLDVIWS</sequence>
<dbReference type="OrthoDB" id="3027018at2759"/>
<dbReference type="InterPro" id="IPR032675">
    <property type="entry name" value="LRR_dom_sf"/>
</dbReference>
<comment type="caution">
    <text evidence="2">The sequence shown here is derived from an EMBL/GenBank/DDBJ whole genome shotgun (WGS) entry which is preliminary data.</text>
</comment>
<keyword evidence="3" id="KW-1185">Reference proteome</keyword>
<evidence type="ECO:0000313" key="3">
    <source>
        <dbReference type="Proteomes" id="UP000807342"/>
    </source>
</evidence>
<evidence type="ECO:0008006" key="4">
    <source>
        <dbReference type="Google" id="ProtNLM"/>
    </source>
</evidence>
<dbReference type="EMBL" id="MU151085">
    <property type="protein sequence ID" value="KAF9451453.1"/>
    <property type="molecule type" value="Genomic_DNA"/>
</dbReference>